<proteinExistence type="predicted"/>
<dbReference type="OrthoDB" id="10485794at2759"/>
<comment type="caution">
    <text evidence="1">The sequence shown here is derived from an EMBL/GenBank/DDBJ whole genome shotgun (WGS) entry which is preliminary data.</text>
</comment>
<gene>
    <name evidence="1" type="ORF">PBRASI_LOCUS9107</name>
</gene>
<name>A0A9N9GVJ2_9GLOM</name>
<organism evidence="1 2">
    <name type="scientific">Paraglomus brasilianum</name>
    <dbReference type="NCBI Taxonomy" id="144538"/>
    <lineage>
        <taxon>Eukaryota</taxon>
        <taxon>Fungi</taxon>
        <taxon>Fungi incertae sedis</taxon>
        <taxon>Mucoromycota</taxon>
        <taxon>Glomeromycotina</taxon>
        <taxon>Glomeromycetes</taxon>
        <taxon>Paraglomerales</taxon>
        <taxon>Paraglomeraceae</taxon>
        <taxon>Paraglomus</taxon>
    </lineage>
</organism>
<protein>
    <submittedName>
        <fullName evidence="1">6364_t:CDS:1</fullName>
    </submittedName>
</protein>
<keyword evidence="2" id="KW-1185">Reference proteome</keyword>
<dbReference type="EMBL" id="CAJVPI010001842">
    <property type="protein sequence ID" value="CAG8628333.1"/>
    <property type="molecule type" value="Genomic_DNA"/>
</dbReference>
<evidence type="ECO:0000313" key="1">
    <source>
        <dbReference type="EMBL" id="CAG8628333.1"/>
    </source>
</evidence>
<dbReference type="Proteomes" id="UP000789739">
    <property type="component" value="Unassembled WGS sequence"/>
</dbReference>
<dbReference type="AlphaFoldDB" id="A0A9N9GVJ2"/>
<reference evidence="1" key="1">
    <citation type="submission" date="2021-06" db="EMBL/GenBank/DDBJ databases">
        <authorList>
            <person name="Kallberg Y."/>
            <person name="Tangrot J."/>
            <person name="Rosling A."/>
        </authorList>
    </citation>
    <scope>NUCLEOTIDE SEQUENCE</scope>
    <source>
        <strain evidence="1">BR232B</strain>
    </source>
</reference>
<evidence type="ECO:0000313" key="2">
    <source>
        <dbReference type="Proteomes" id="UP000789739"/>
    </source>
</evidence>
<accession>A0A9N9GVJ2</accession>
<sequence>MGKNCGYSSSEGLFAVDSLTEDSITTERSEELLVNPQLLKLWLTLSCQELYCERLQHPGQVFLSKIALPYTSGQVRAGQKLRLFSRRAPVVTCRIEGDALTDHSEELLLPHQP</sequence>